<reference evidence="1 2" key="1">
    <citation type="submission" date="2024-09" db="EMBL/GenBank/DDBJ databases">
        <authorList>
            <person name="Sun Q."/>
            <person name="Mori K."/>
        </authorList>
    </citation>
    <scope>NUCLEOTIDE SEQUENCE [LARGE SCALE GENOMIC DNA]</scope>
    <source>
        <strain evidence="1 2">CECT 8365</strain>
    </source>
</reference>
<protein>
    <submittedName>
        <fullName evidence="1">Uncharacterized protein</fullName>
    </submittedName>
</protein>
<evidence type="ECO:0000313" key="2">
    <source>
        <dbReference type="Proteomes" id="UP001589562"/>
    </source>
</evidence>
<sequence length="134" mass="15636">MLNSVEVGIFIKDENIRGVYIPLQPQQFLFPFLRVSPSSSDMLLDKGIKYVVQSFVKLHPEDKLKTKILHSGLKMVKEIEECFFGDNINLKTDRKDFFILQLTGKVLKMYYFKNRNPRNKTKFVIAFLQGIANM</sequence>
<dbReference type="EMBL" id="JBHMFE010000009">
    <property type="protein sequence ID" value="MFB9108151.1"/>
    <property type="molecule type" value="Genomic_DNA"/>
</dbReference>
<comment type="caution">
    <text evidence="1">The sequence shown here is derived from an EMBL/GenBank/DDBJ whole genome shotgun (WGS) entry which is preliminary data.</text>
</comment>
<organism evidence="1 2">
    <name type="scientific">Flavobacterium gyeonganense</name>
    <dbReference type="NCBI Taxonomy" id="1310418"/>
    <lineage>
        <taxon>Bacteria</taxon>
        <taxon>Pseudomonadati</taxon>
        <taxon>Bacteroidota</taxon>
        <taxon>Flavobacteriia</taxon>
        <taxon>Flavobacteriales</taxon>
        <taxon>Flavobacteriaceae</taxon>
        <taxon>Flavobacterium</taxon>
    </lineage>
</organism>
<proteinExistence type="predicted"/>
<name>A0ABV5H8T4_9FLAO</name>
<accession>A0ABV5H8T4</accession>
<dbReference type="RefSeq" id="WP_278010985.1">
    <property type="nucleotide sequence ID" value="NZ_CP121112.1"/>
</dbReference>
<evidence type="ECO:0000313" key="1">
    <source>
        <dbReference type="EMBL" id="MFB9108151.1"/>
    </source>
</evidence>
<gene>
    <name evidence="1" type="ORF">ACFFVK_06135</name>
</gene>
<dbReference type="Proteomes" id="UP001589562">
    <property type="component" value="Unassembled WGS sequence"/>
</dbReference>
<keyword evidence="2" id="KW-1185">Reference proteome</keyword>